<evidence type="ECO:0000256" key="10">
    <source>
        <dbReference type="ARBA" id="ARBA00022840"/>
    </source>
</evidence>
<keyword evidence="8 13" id="KW-0547">Nucleotide-binding</keyword>
<feature type="transmembrane region" description="Helical" evidence="14">
    <location>
        <begin position="14"/>
        <end position="32"/>
    </location>
</feature>
<protein>
    <recommendedName>
        <fullName evidence="4 13">Tetraacyldisaccharide 4'-kinase</fullName>
        <ecNumber evidence="3 13">2.7.1.130</ecNumber>
    </recommendedName>
    <alternativeName>
        <fullName evidence="12 13">Lipid A 4'-kinase</fullName>
    </alternativeName>
</protein>
<dbReference type="HAMAP" id="MF_00409">
    <property type="entry name" value="LpxK"/>
    <property type="match status" value="1"/>
</dbReference>
<dbReference type="GO" id="GO:0009029">
    <property type="term" value="F:lipid-A 4'-kinase activity"/>
    <property type="evidence" value="ECO:0007669"/>
    <property type="project" value="UniProtKB-UniRule"/>
</dbReference>
<keyword evidence="16" id="KW-1185">Reference proteome</keyword>
<keyword evidence="5 13" id="KW-0444">Lipid biosynthesis</keyword>
<keyword evidence="6 13" id="KW-0441">Lipid A biosynthesis</keyword>
<evidence type="ECO:0000256" key="11">
    <source>
        <dbReference type="ARBA" id="ARBA00023098"/>
    </source>
</evidence>
<keyword evidence="14" id="KW-1133">Transmembrane helix</keyword>
<proteinExistence type="inferred from homology"/>
<evidence type="ECO:0000313" key="15">
    <source>
        <dbReference type="EMBL" id="QBF84387.1"/>
    </source>
</evidence>
<reference evidence="15 16" key="1">
    <citation type="submission" date="2019-02" db="EMBL/GenBank/DDBJ databases">
        <title>Shewanella sp. D4-2 isolated from Dokdo Island.</title>
        <authorList>
            <person name="Baek K."/>
        </authorList>
    </citation>
    <scope>NUCLEOTIDE SEQUENCE [LARGE SCALE GENOMIC DNA]</scope>
    <source>
        <strain evidence="15 16">D4-2</strain>
    </source>
</reference>
<evidence type="ECO:0000256" key="14">
    <source>
        <dbReference type="SAM" id="Phobius"/>
    </source>
</evidence>
<dbReference type="SUPFAM" id="SSF52540">
    <property type="entry name" value="P-loop containing nucleoside triphosphate hydrolases"/>
    <property type="match status" value="1"/>
</dbReference>
<dbReference type="EC" id="2.7.1.130" evidence="3 13"/>
<dbReference type="Pfam" id="PF02606">
    <property type="entry name" value="LpxK"/>
    <property type="match status" value="1"/>
</dbReference>
<dbReference type="RefSeq" id="WP_130602447.1">
    <property type="nucleotide sequence ID" value="NZ_CP036200.1"/>
</dbReference>
<evidence type="ECO:0000256" key="2">
    <source>
        <dbReference type="ARBA" id="ARBA00004870"/>
    </source>
</evidence>
<keyword evidence="9 13" id="KW-0418">Kinase</keyword>
<evidence type="ECO:0000313" key="16">
    <source>
        <dbReference type="Proteomes" id="UP000291106"/>
    </source>
</evidence>
<dbReference type="GO" id="GO:0005524">
    <property type="term" value="F:ATP binding"/>
    <property type="evidence" value="ECO:0007669"/>
    <property type="project" value="UniProtKB-UniRule"/>
</dbReference>
<evidence type="ECO:0000256" key="9">
    <source>
        <dbReference type="ARBA" id="ARBA00022777"/>
    </source>
</evidence>
<keyword evidence="14" id="KW-0812">Transmembrane</keyword>
<evidence type="ECO:0000256" key="8">
    <source>
        <dbReference type="ARBA" id="ARBA00022741"/>
    </source>
</evidence>
<dbReference type="InterPro" id="IPR027417">
    <property type="entry name" value="P-loop_NTPase"/>
</dbReference>
<sequence>MQNWVNKIWYQGHWAKWLLVPLSLIFWFISIIRRSLFRLGLKQQTRVSVPVIVVGNITAGGSGKTPTVIHLIELLRANGYKPGVVSRGYGGSASGVMLVEPSSEPSLVGDEPALIAMRTKAPMAVGSKRVQAAKLLLANHDVDVIISDDGMQHYALARDIEIALVDGDRRYGNEWLIPAGPLREGTSRLESVDFIINNGGPAQDGEALMTLAPLKPAAVVSLAANMPKNVQAECFDKQQPICAIAGIGNPQRFFDSLVNQGFNLTRTQAFDDHQAYSAEQLQGFSQDTALLMTEKDAVKCRAFAQQHWWYLPVNAKLTAEFDQALLSRLQQAVDKIKEA</sequence>
<evidence type="ECO:0000256" key="1">
    <source>
        <dbReference type="ARBA" id="ARBA00002274"/>
    </source>
</evidence>
<dbReference type="GO" id="GO:0009245">
    <property type="term" value="P:lipid A biosynthetic process"/>
    <property type="evidence" value="ECO:0007669"/>
    <property type="project" value="UniProtKB-UniRule"/>
</dbReference>
<dbReference type="OrthoDB" id="9766423at2"/>
<dbReference type="KEGG" id="smai:EXU30_18210"/>
<gene>
    <name evidence="13" type="primary">lpxK</name>
    <name evidence="15" type="ORF">EXU30_18210</name>
</gene>
<dbReference type="NCBIfam" id="TIGR00682">
    <property type="entry name" value="lpxK"/>
    <property type="match status" value="1"/>
</dbReference>
<organism evidence="15 16">
    <name type="scientific">Shewanella maritima</name>
    <dbReference type="NCBI Taxonomy" id="2520507"/>
    <lineage>
        <taxon>Bacteria</taxon>
        <taxon>Pseudomonadati</taxon>
        <taxon>Pseudomonadota</taxon>
        <taxon>Gammaproteobacteria</taxon>
        <taxon>Alteromonadales</taxon>
        <taxon>Shewanellaceae</taxon>
        <taxon>Shewanella</taxon>
    </lineage>
</organism>
<dbReference type="GO" id="GO:0009244">
    <property type="term" value="P:lipopolysaccharide core region biosynthetic process"/>
    <property type="evidence" value="ECO:0007669"/>
    <property type="project" value="TreeGrafter"/>
</dbReference>
<dbReference type="CDD" id="cd01983">
    <property type="entry name" value="SIMIBI"/>
    <property type="match status" value="1"/>
</dbReference>
<evidence type="ECO:0000256" key="4">
    <source>
        <dbReference type="ARBA" id="ARBA00016436"/>
    </source>
</evidence>
<evidence type="ECO:0000256" key="13">
    <source>
        <dbReference type="HAMAP-Rule" id="MF_00409"/>
    </source>
</evidence>
<comment type="catalytic activity">
    <reaction evidence="13">
        <text>a lipid A disaccharide + ATP = a lipid IVA + ADP + H(+)</text>
        <dbReference type="Rhea" id="RHEA:67840"/>
        <dbReference type="ChEBI" id="CHEBI:15378"/>
        <dbReference type="ChEBI" id="CHEBI:30616"/>
        <dbReference type="ChEBI" id="CHEBI:176343"/>
        <dbReference type="ChEBI" id="CHEBI:176425"/>
        <dbReference type="ChEBI" id="CHEBI:456216"/>
        <dbReference type="EC" id="2.7.1.130"/>
    </reaction>
</comment>
<keyword evidence="14" id="KW-0472">Membrane</keyword>
<dbReference type="UniPathway" id="UPA00359">
    <property type="reaction ID" value="UER00482"/>
</dbReference>
<evidence type="ECO:0000256" key="3">
    <source>
        <dbReference type="ARBA" id="ARBA00012071"/>
    </source>
</evidence>
<comment type="similarity">
    <text evidence="13">Belongs to the LpxK family.</text>
</comment>
<keyword evidence="11 13" id="KW-0443">Lipid metabolism</keyword>
<comment type="function">
    <text evidence="1 13">Transfers the gamma-phosphate of ATP to the 4'-position of a tetraacyldisaccharide 1-phosphate intermediate (termed DS-1-P) to form tetraacyldisaccharide 1,4'-bis-phosphate (lipid IVA).</text>
</comment>
<feature type="binding site" evidence="13">
    <location>
        <begin position="58"/>
        <end position="65"/>
    </location>
    <ligand>
        <name>ATP</name>
        <dbReference type="ChEBI" id="CHEBI:30616"/>
    </ligand>
</feature>
<comment type="pathway">
    <text evidence="2 13">Glycolipid biosynthesis; lipid IV(A) biosynthesis; lipid IV(A) from (3R)-3-hydroxytetradecanoyl-[acyl-carrier-protein] and UDP-N-acetyl-alpha-D-glucosamine: step 6/6.</text>
</comment>
<evidence type="ECO:0000256" key="7">
    <source>
        <dbReference type="ARBA" id="ARBA00022679"/>
    </source>
</evidence>
<dbReference type="PANTHER" id="PTHR42724:SF1">
    <property type="entry name" value="TETRAACYLDISACCHARIDE 4'-KINASE, MITOCHONDRIAL-RELATED"/>
    <property type="match status" value="1"/>
</dbReference>
<keyword evidence="10 13" id="KW-0067">ATP-binding</keyword>
<dbReference type="AlphaFoldDB" id="A0A411PLJ2"/>
<accession>A0A411PLJ2</accession>
<dbReference type="PANTHER" id="PTHR42724">
    <property type="entry name" value="TETRAACYLDISACCHARIDE 4'-KINASE"/>
    <property type="match status" value="1"/>
</dbReference>
<evidence type="ECO:0000256" key="5">
    <source>
        <dbReference type="ARBA" id="ARBA00022516"/>
    </source>
</evidence>
<dbReference type="EMBL" id="CP036200">
    <property type="protein sequence ID" value="QBF84387.1"/>
    <property type="molecule type" value="Genomic_DNA"/>
</dbReference>
<evidence type="ECO:0000256" key="12">
    <source>
        <dbReference type="ARBA" id="ARBA00029757"/>
    </source>
</evidence>
<dbReference type="Proteomes" id="UP000291106">
    <property type="component" value="Chromosome"/>
</dbReference>
<evidence type="ECO:0000256" key="6">
    <source>
        <dbReference type="ARBA" id="ARBA00022556"/>
    </source>
</evidence>
<dbReference type="GO" id="GO:0005886">
    <property type="term" value="C:plasma membrane"/>
    <property type="evidence" value="ECO:0007669"/>
    <property type="project" value="TreeGrafter"/>
</dbReference>
<dbReference type="InterPro" id="IPR003758">
    <property type="entry name" value="LpxK"/>
</dbReference>
<name>A0A411PLJ2_9GAMM</name>
<keyword evidence="7 13" id="KW-0808">Transferase</keyword>